<keyword evidence="3" id="KW-1185">Reference proteome</keyword>
<keyword evidence="1" id="KW-1133">Transmembrane helix</keyword>
<accession>A0ABS0AWS3</accession>
<proteinExistence type="predicted"/>
<evidence type="ECO:0000256" key="1">
    <source>
        <dbReference type="SAM" id="Phobius"/>
    </source>
</evidence>
<keyword evidence="1" id="KW-0472">Membrane</keyword>
<comment type="caution">
    <text evidence="2">The sequence shown here is derived from an EMBL/GenBank/DDBJ whole genome shotgun (WGS) entry which is preliminary data.</text>
</comment>
<reference evidence="2 3" key="1">
    <citation type="submission" date="2020-01" db="EMBL/GenBank/DDBJ databases">
        <title>Draft genome sequence of Cand. Neptunochlamydia vexilliferae K9.</title>
        <authorList>
            <person name="Schulz F."/>
            <person name="Koestlbacher S."/>
            <person name="Wascher F."/>
            <person name="Pizzetti I."/>
            <person name="Horn M."/>
        </authorList>
    </citation>
    <scope>NUCLEOTIDE SEQUENCE [LARGE SCALE GENOMIC DNA]</scope>
    <source>
        <strain evidence="2 3">K9</strain>
    </source>
</reference>
<sequence length="89" mass="10389">MDWTQSFTIIGIFSVFFIYLISKTQKLTDKVNSFEKNVESRFGKIETRISVIENELKNSNQRLTSLENHLIPKKIVQFEDFDGKEAKEG</sequence>
<name>A0ABS0AWS3_9BACT</name>
<dbReference type="RefSeq" id="WP_194846852.1">
    <property type="nucleotide sequence ID" value="NZ_JAAEJV010000001.1"/>
</dbReference>
<feature type="transmembrane region" description="Helical" evidence="1">
    <location>
        <begin position="6"/>
        <end position="22"/>
    </location>
</feature>
<evidence type="ECO:0000313" key="3">
    <source>
        <dbReference type="Proteomes" id="UP001194714"/>
    </source>
</evidence>
<dbReference type="EMBL" id="JAAEJV010000001">
    <property type="protein sequence ID" value="MBF5058580.1"/>
    <property type="molecule type" value="Genomic_DNA"/>
</dbReference>
<organism evidence="2 3">
    <name type="scientific">Candidatus Neptunichlamydia vexilliferae</name>
    <dbReference type="NCBI Taxonomy" id="1651774"/>
    <lineage>
        <taxon>Bacteria</taxon>
        <taxon>Pseudomonadati</taxon>
        <taxon>Chlamydiota</taxon>
        <taxon>Chlamydiia</taxon>
        <taxon>Parachlamydiales</taxon>
        <taxon>Simkaniaceae</taxon>
        <taxon>Candidatus Neptunichlamydia</taxon>
    </lineage>
</organism>
<keyword evidence="1" id="KW-0812">Transmembrane</keyword>
<evidence type="ECO:0000313" key="2">
    <source>
        <dbReference type="EMBL" id="MBF5058580.1"/>
    </source>
</evidence>
<protein>
    <submittedName>
        <fullName evidence="2">Uncharacterized protein</fullName>
    </submittedName>
</protein>
<gene>
    <name evidence="2" type="ORF">NEPTK9_000077</name>
</gene>
<dbReference type="Proteomes" id="UP001194714">
    <property type="component" value="Unassembled WGS sequence"/>
</dbReference>